<feature type="non-terminal residue" evidence="4">
    <location>
        <position position="412"/>
    </location>
</feature>
<dbReference type="AlphaFoldDB" id="A0AAD3DMG9"/>
<feature type="compositionally biased region" description="Gly residues" evidence="2">
    <location>
        <begin position="254"/>
        <end position="264"/>
    </location>
</feature>
<organism evidence="4 5">
    <name type="scientific">Astrephomene gubernaculifera</name>
    <dbReference type="NCBI Taxonomy" id="47775"/>
    <lineage>
        <taxon>Eukaryota</taxon>
        <taxon>Viridiplantae</taxon>
        <taxon>Chlorophyta</taxon>
        <taxon>core chlorophytes</taxon>
        <taxon>Chlorophyceae</taxon>
        <taxon>CS clade</taxon>
        <taxon>Chlamydomonadales</taxon>
        <taxon>Astrephomenaceae</taxon>
        <taxon>Astrephomene</taxon>
    </lineage>
</organism>
<dbReference type="Proteomes" id="UP001054857">
    <property type="component" value="Unassembled WGS sequence"/>
</dbReference>
<dbReference type="PANTHER" id="PTHR10566:SF118">
    <property type="entry name" value="PROTEIN KINASE DOMAIN-CONTAINING PROTEIN"/>
    <property type="match status" value="1"/>
</dbReference>
<feature type="compositionally biased region" description="Low complexity" evidence="2">
    <location>
        <begin position="215"/>
        <end position="253"/>
    </location>
</feature>
<comment type="similarity">
    <text evidence="1">Belongs to the protein kinase superfamily. ADCK protein kinase family.</text>
</comment>
<accession>A0AAD3DMG9</accession>
<comment type="caution">
    <text evidence="4">The sequence shown here is derived from an EMBL/GenBank/DDBJ whole genome shotgun (WGS) entry which is preliminary data.</text>
</comment>
<evidence type="ECO:0000313" key="5">
    <source>
        <dbReference type="Proteomes" id="UP001054857"/>
    </source>
</evidence>
<feature type="non-terminal residue" evidence="4">
    <location>
        <position position="1"/>
    </location>
</feature>
<sequence>LSGECVLVTEWVEGEKLSDSASPDVRALCSTLLSAYLVQLLGTGLLHADPHPGNLMRTRDGKICVLDFGLMTEVTPEQRLGLLEFIAHLTTQDWPRLACDLQTLGFIPPHVDPRQAELVEPLGRVMGQLSGGGGATRVNIDKVMGDLQTLGKHYPIQVPPFFALILRAFSVIEGIALRVDPAYSIVADCLPYLATRLLEDDSPRVRALLRDILYGSSSSSGSSSSGSASSSYNGGSSAASSSGSSTGSSEAAAAGGGGSGGSGGVVRRQRMDVARLIRLAEGLAAFSTDGLSRSGSGSSNSSEGLTAGGALVATTPVVVASAGLPAGGEARGLARALPAAGGDGDEVAEVASGRRAAATSSSSFPPPVASSSSAPVLSPAVVAALRAVVRPGSYLSELLAEEVVAAVDALSR</sequence>
<reference evidence="4 5" key="1">
    <citation type="journal article" date="2021" name="Sci. Rep.">
        <title>Genome sequencing of the multicellular alga Astrephomene provides insights into convergent evolution of germ-soma differentiation.</title>
        <authorList>
            <person name="Yamashita S."/>
            <person name="Yamamoto K."/>
            <person name="Matsuzaki R."/>
            <person name="Suzuki S."/>
            <person name="Yamaguchi H."/>
            <person name="Hirooka S."/>
            <person name="Minakuchi Y."/>
            <person name="Miyagishima S."/>
            <person name="Kawachi M."/>
            <person name="Toyoda A."/>
            <person name="Nozaki H."/>
        </authorList>
    </citation>
    <scope>NUCLEOTIDE SEQUENCE [LARGE SCALE GENOMIC DNA]</scope>
    <source>
        <strain evidence="4 5">NIES-4017</strain>
    </source>
</reference>
<evidence type="ECO:0000313" key="4">
    <source>
        <dbReference type="EMBL" id="GFR43298.1"/>
    </source>
</evidence>
<feature type="region of interest" description="Disordered" evidence="2">
    <location>
        <begin position="215"/>
        <end position="265"/>
    </location>
</feature>
<dbReference type="InterPro" id="IPR050154">
    <property type="entry name" value="UbiB_kinase"/>
</dbReference>
<dbReference type="Pfam" id="PF03109">
    <property type="entry name" value="ABC1"/>
    <property type="match status" value="1"/>
</dbReference>
<gene>
    <name evidence="4" type="ORF">Agub_g4364</name>
</gene>
<dbReference type="PANTHER" id="PTHR10566">
    <property type="entry name" value="CHAPERONE-ACTIVITY OF BC1 COMPLEX CABC1 -RELATED"/>
    <property type="match status" value="1"/>
</dbReference>
<proteinExistence type="inferred from homology"/>
<dbReference type="InterPro" id="IPR011009">
    <property type="entry name" value="Kinase-like_dom_sf"/>
</dbReference>
<protein>
    <recommendedName>
        <fullName evidence="3">ABC1 atypical kinase-like domain-containing protein</fullName>
    </recommendedName>
</protein>
<dbReference type="EMBL" id="BMAR01000005">
    <property type="protein sequence ID" value="GFR43298.1"/>
    <property type="molecule type" value="Genomic_DNA"/>
</dbReference>
<evidence type="ECO:0000256" key="2">
    <source>
        <dbReference type="SAM" id="MobiDB-lite"/>
    </source>
</evidence>
<feature type="domain" description="ABC1 atypical kinase-like" evidence="3">
    <location>
        <begin position="2"/>
        <end position="97"/>
    </location>
</feature>
<evidence type="ECO:0000256" key="1">
    <source>
        <dbReference type="ARBA" id="ARBA00009670"/>
    </source>
</evidence>
<dbReference type="SUPFAM" id="SSF56112">
    <property type="entry name" value="Protein kinase-like (PK-like)"/>
    <property type="match status" value="1"/>
</dbReference>
<dbReference type="InterPro" id="IPR004147">
    <property type="entry name" value="ABC1_dom"/>
</dbReference>
<keyword evidence="5" id="KW-1185">Reference proteome</keyword>
<name>A0AAD3DMG9_9CHLO</name>
<evidence type="ECO:0000259" key="3">
    <source>
        <dbReference type="Pfam" id="PF03109"/>
    </source>
</evidence>